<dbReference type="Proteomes" id="UP001305779">
    <property type="component" value="Unassembled WGS sequence"/>
</dbReference>
<comment type="caution">
    <text evidence="3">The sequence shown here is derived from an EMBL/GenBank/DDBJ whole genome shotgun (WGS) entry which is preliminary data.</text>
</comment>
<dbReference type="InterPro" id="IPR020843">
    <property type="entry name" value="ER"/>
</dbReference>
<dbReference type="PANTHER" id="PTHR43205:SF19">
    <property type="entry name" value="ENOYL REDUCTASE (ER) DOMAIN-CONTAINING PROTEIN"/>
    <property type="match status" value="1"/>
</dbReference>
<dbReference type="SUPFAM" id="SSF51735">
    <property type="entry name" value="NAD(P)-binding Rossmann-fold domains"/>
    <property type="match status" value="1"/>
</dbReference>
<dbReference type="InterPro" id="IPR011032">
    <property type="entry name" value="GroES-like_sf"/>
</dbReference>
<sequence length="351" mass="38380">MVKTRQWVIAKRAVGMPVLEGPNATFRLVTKEIGSPEDGQLLVKTMYFSNDPSTRGWIGAGKEAERLYVPRLAEGSPIPCHSLARVVESRVDEFAEGELVCAWTGWSEYAIVPKERCTKAPPLPGGLSQTHYLGALGYPALTAYVGLYQIARATAEDIIVVSAAAGATGSMAVQLAKKVVGCQRVIGIAGTEAKCRWVEGLGADICLNYNSPTFADDLVAATPDFVNVYYDNVGGEILDLMLPRMARYGRVVACGAIANYNKMGEAKVGMKNYFEIVNMRVRLEGFTVRDYAPQFEDILRTLKEELARGNLKIDEELEQVVPATFEEVPKTWMVLFSGGNQGKLITELRDG</sequence>
<dbReference type="InterPro" id="IPR041694">
    <property type="entry name" value="ADH_N_2"/>
</dbReference>
<feature type="domain" description="Enoyl reductase (ER)" evidence="2">
    <location>
        <begin position="21"/>
        <end position="346"/>
    </location>
</feature>
<dbReference type="Pfam" id="PF16884">
    <property type="entry name" value="ADH_N_2"/>
    <property type="match status" value="1"/>
</dbReference>
<proteinExistence type="predicted"/>
<dbReference type="Gene3D" id="3.40.50.720">
    <property type="entry name" value="NAD(P)-binding Rossmann-like Domain"/>
    <property type="match status" value="1"/>
</dbReference>
<dbReference type="Gene3D" id="3.90.180.10">
    <property type="entry name" value="Medium-chain alcohol dehydrogenases, catalytic domain"/>
    <property type="match status" value="1"/>
</dbReference>
<evidence type="ECO:0000313" key="3">
    <source>
        <dbReference type="EMBL" id="KAK4497954.1"/>
    </source>
</evidence>
<dbReference type="SMART" id="SM00829">
    <property type="entry name" value="PKS_ER"/>
    <property type="match status" value="1"/>
</dbReference>
<keyword evidence="4" id="KW-1185">Reference proteome</keyword>
<protein>
    <recommendedName>
        <fullName evidence="2">Enoyl reductase (ER) domain-containing protein</fullName>
    </recommendedName>
</protein>
<dbReference type="PANTHER" id="PTHR43205">
    <property type="entry name" value="PROSTAGLANDIN REDUCTASE"/>
    <property type="match status" value="1"/>
</dbReference>
<dbReference type="InterPro" id="IPR036291">
    <property type="entry name" value="NAD(P)-bd_dom_sf"/>
</dbReference>
<gene>
    <name evidence="3" type="ORF">PRZ48_010610</name>
</gene>
<dbReference type="CDD" id="cd05288">
    <property type="entry name" value="PGDH"/>
    <property type="match status" value="1"/>
</dbReference>
<organism evidence="3 4">
    <name type="scientific">Zasmidium cellare</name>
    <name type="common">Wine cellar mold</name>
    <name type="synonym">Racodium cellare</name>
    <dbReference type="NCBI Taxonomy" id="395010"/>
    <lineage>
        <taxon>Eukaryota</taxon>
        <taxon>Fungi</taxon>
        <taxon>Dikarya</taxon>
        <taxon>Ascomycota</taxon>
        <taxon>Pezizomycotina</taxon>
        <taxon>Dothideomycetes</taxon>
        <taxon>Dothideomycetidae</taxon>
        <taxon>Mycosphaerellales</taxon>
        <taxon>Mycosphaerellaceae</taxon>
        <taxon>Zasmidium</taxon>
    </lineage>
</organism>
<dbReference type="SUPFAM" id="SSF50129">
    <property type="entry name" value="GroES-like"/>
    <property type="match status" value="1"/>
</dbReference>
<accession>A0ABR0E9G4</accession>
<dbReference type="InterPro" id="IPR013149">
    <property type="entry name" value="ADH-like_C"/>
</dbReference>
<evidence type="ECO:0000313" key="4">
    <source>
        <dbReference type="Proteomes" id="UP001305779"/>
    </source>
</evidence>
<evidence type="ECO:0000256" key="1">
    <source>
        <dbReference type="ARBA" id="ARBA00023002"/>
    </source>
</evidence>
<dbReference type="EMBL" id="JAXOVC010000008">
    <property type="protein sequence ID" value="KAK4497954.1"/>
    <property type="molecule type" value="Genomic_DNA"/>
</dbReference>
<name>A0ABR0E9G4_ZASCE</name>
<evidence type="ECO:0000259" key="2">
    <source>
        <dbReference type="SMART" id="SM00829"/>
    </source>
</evidence>
<dbReference type="InterPro" id="IPR045010">
    <property type="entry name" value="MDR_fam"/>
</dbReference>
<dbReference type="Pfam" id="PF00107">
    <property type="entry name" value="ADH_zinc_N"/>
    <property type="match status" value="1"/>
</dbReference>
<reference evidence="3 4" key="1">
    <citation type="journal article" date="2023" name="G3 (Bethesda)">
        <title>A chromosome-level genome assembly of Zasmidium syzygii isolated from banana leaves.</title>
        <authorList>
            <person name="van Westerhoven A.C."/>
            <person name="Mehrabi R."/>
            <person name="Talebi R."/>
            <person name="Steentjes M.B.F."/>
            <person name="Corcolon B."/>
            <person name="Chong P.A."/>
            <person name="Kema G.H.J."/>
            <person name="Seidl M.F."/>
        </authorList>
    </citation>
    <scope>NUCLEOTIDE SEQUENCE [LARGE SCALE GENOMIC DNA]</scope>
    <source>
        <strain evidence="3 4">P124</strain>
    </source>
</reference>
<keyword evidence="1" id="KW-0560">Oxidoreductase</keyword>